<sequence length="218" mass="23891">MGIDSVGDATAHRHCSTIRVRAIERIRVPIQLCCFELGILDKWPGKLDHLAGSDSKPLLRVPTCGSSSTQCDRDHTADHILRNLATLAYPKLPSNSHNHRQNRFLDGSNVSNISTPARILTNHNPECAPASPETPSMISAPLIPSPLSPTQPPFPYSLSSIIPHPTLTRHNGSQLGSLHFHSGLSVDIDYVPNHSDTKTLYHGSYGIPMESVKWKYSP</sequence>
<accession>N1PY57</accession>
<protein>
    <submittedName>
        <fullName evidence="1">Uncharacterized protein</fullName>
    </submittedName>
</protein>
<evidence type="ECO:0000313" key="2">
    <source>
        <dbReference type="Proteomes" id="UP000016933"/>
    </source>
</evidence>
<gene>
    <name evidence="1" type="ORF">DOTSEDRAFT_31609</name>
</gene>
<dbReference type="EMBL" id="KB446536">
    <property type="protein sequence ID" value="EME47119.1"/>
    <property type="molecule type" value="Genomic_DNA"/>
</dbReference>
<dbReference type="AlphaFoldDB" id="N1PY57"/>
<reference evidence="2" key="1">
    <citation type="journal article" date="2012" name="PLoS Genet.">
        <title>The genomes of the fungal plant pathogens Cladosporium fulvum and Dothistroma septosporum reveal adaptation to different hosts and lifestyles but also signatures of common ancestry.</title>
        <authorList>
            <person name="de Wit P.J.G.M."/>
            <person name="van der Burgt A."/>
            <person name="Oekmen B."/>
            <person name="Stergiopoulos I."/>
            <person name="Abd-Elsalam K.A."/>
            <person name="Aerts A.L."/>
            <person name="Bahkali A.H."/>
            <person name="Beenen H.G."/>
            <person name="Chettri P."/>
            <person name="Cox M.P."/>
            <person name="Datema E."/>
            <person name="de Vries R.P."/>
            <person name="Dhillon B."/>
            <person name="Ganley A.R."/>
            <person name="Griffiths S.A."/>
            <person name="Guo Y."/>
            <person name="Hamelin R.C."/>
            <person name="Henrissat B."/>
            <person name="Kabir M.S."/>
            <person name="Jashni M.K."/>
            <person name="Kema G."/>
            <person name="Klaubauf S."/>
            <person name="Lapidus A."/>
            <person name="Levasseur A."/>
            <person name="Lindquist E."/>
            <person name="Mehrabi R."/>
            <person name="Ohm R.A."/>
            <person name="Owen T.J."/>
            <person name="Salamov A."/>
            <person name="Schwelm A."/>
            <person name="Schijlen E."/>
            <person name="Sun H."/>
            <person name="van den Burg H.A."/>
            <person name="van Ham R.C.H.J."/>
            <person name="Zhang S."/>
            <person name="Goodwin S.B."/>
            <person name="Grigoriev I.V."/>
            <person name="Collemare J."/>
            <person name="Bradshaw R.E."/>
        </authorList>
    </citation>
    <scope>NUCLEOTIDE SEQUENCE [LARGE SCALE GENOMIC DNA]</scope>
    <source>
        <strain evidence="2">NZE10 / CBS 128990</strain>
    </source>
</reference>
<keyword evidence="2" id="KW-1185">Reference proteome</keyword>
<dbReference type="Proteomes" id="UP000016933">
    <property type="component" value="Unassembled WGS sequence"/>
</dbReference>
<organism evidence="1 2">
    <name type="scientific">Dothistroma septosporum (strain NZE10 / CBS 128990)</name>
    <name type="common">Red band needle blight fungus</name>
    <name type="synonym">Mycosphaerella pini</name>
    <dbReference type="NCBI Taxonomy" id="675120"/>
    <lineage>
        <taxon>Eukaryota</taxon>
        <taxon>Fungi</taxon>
        <taxon>Dikarya</taxon>
        <taxon>Ascomycota</taxon>
        <taxon>Pezizomycotina</taxon>
        <taxon>Dothideomycetes</taxon>
        <taxon>Dothideomycetidae</taxon>
        <taxon>Mycosphaerellales</taxon>
        <taxon>Mycosphaerellaceae</taxon>
        <taxon>Dothistroma</taxon>
    </lineage>
</organism>
<evidence type="ECO:0000313" key="1">
    <source>
        <dbReference type="EMBL" id="EME47119.1"/>
    </source>
</evidence>
<name>N1PY57_DOTSN</name>
<reference evidence="1 2" key="2">
    <citation type="journal article" date="2012" name="PLoS Pathog.">
        <title>Diverse lifestyles and strategies of plant pathogenesis encoded in the genomes of eighteen Dothideomycetes fungi.</title>
        <authorList>
            <person name="Ohm R.A."/>
            <person name="Feau N."/>
            <person name="Henrissat B."/>
            <person name="Schoch C.L."/>
            <person name="Horwitz B.A."/>
            <person name="Barry K.W."/>
            <person name="Condon B.J."/>
            <person name="Copeland A.C."/>
            <person name="Dhillon B."/>
            <person name="Glaser F."/>
            <person name="Hesse C.N."/>
            <person name="Kosti I."/>
            <person name="LaButti K."/>
            <person name="Lindquist E.A."/>
            <person name="Lucas S."/>
            <person name="Salamov A.A."/>
            <person name="Bradshaw R.E."/>
            <person name="Ciuffetti L."/>
            <person name="Hamelin R.C."/>
            <person name="Kema G.H.J."/>
            <person name="Lawrence C."/>
            <person name="Scott J.A."/>
            <person name="Spatafora J.W."/>
            <person name="Turgeon B.G."/>
            <person name="de Wit P.J.G.M."/>
            <person name="Zhong S."/>
            <person name="Goodwin S.B."/>
            <person name="Grigoriev I.V."/>
        </authorList>
    </citation>
    <scope>NUCLEOTIDE SEQUENCE [LARGE SCALE GENOMIC DNA]</scope>
    <source>
        <strain evidence="2">NZE10 / CBS 128990</strain>
    </source>
</reference>
<proteinExistence type="predicted"/>
<dbReference type="HOGENOM" id="CLU_1266863_0_0_1"/>